<organism evidence="3">
    <name type="scientific">Aegilops tauschii</name>
    <name type="common">Tausch's goatgrass</name>
    <name type="synonym">Aegilops squarrosa</name>
    <dbReference type="NCBI Taxonomy" id="37682"/>
    <lineage>
        <taxon>Eukaryota</taxon>
        <taxon>Viridiplantae</taxon>
        <taxon>Streptophyta</taxon>
        <taxon>Embryophyta</taxon>
        <taxon>Tracheophyta</taxon>
        <taxon>Spermatophyta</taxon>
        <taxon>Magnoliopsida</taxon>
        <taxon>Liliopsida</taxon>
        <taxon>Poales</taxon>
        <taxon>Poaceae</taxon>
        <taxon>BOP clade</taxon>
        <taxon>Pooideae</taxon>
        <taxon>Triticodae</taxon>
        <taxon>Triticeae</taxon>
        <taxon>Triticinae</taxon>
        <taxon>Aegilops</taxon>
    </lineage>
</organism>
<feature type="domain" description="KIB1-4 beta-propeller" evidence="2">
    <location>
        <begin position="98"/>
        <end position="339"/>
    </location>
</feature>
<accession>R7W1P4</accession>
<proteinExistence type="predicted"/>
<name>R7W1P4_AEGTA</name>
<dbReference type="PANTHER" id="PTHR33127:SF101">
    <property type="entry name" value="DUF295 DOMAIN-CONTAINING PROTEIN"/>
    <property type="match status" value="1"/>
</dbReference>
<protein>
    <recommendedName>
        <fullName evidence="2">KIB1-4 beta-propeller domain-containing protein</fullName>
    </recommendedName>
</protein>
<dbReference type="Pfam" id="PF03478">
    <property type="entry name" value="Beta-prop_KIB1-4"/>
    <property type="match status" value="1"/>
</dbReference>
<sequence>MATKGSEYTAPPDPDISPLLLFHYNNDMPMEESDDDINFSDEDEPDHDEVDKSDGDEEAADEEAEKIHGIESTEEASDGLFLYSTSRMQQSQRRGLDDLESHFYWVTPQGWLLMRHHHSRETFLWNPSTRQRIGLPSGHQRGFLEENTTRCLLSHAPTDPNCVVLVINCRDTVLWYCSPAAGAQWFEHRYDSRMLDQSRNKVVRRMRRLTAFGGMFYADLFRAVVTLRFSPHPTFTVTPVDVRSRRLHSCTEFQLLESCGELFRVSFGQQFFVDEVLHVGVQRLDVAEMAWVKVHSLGDRVFLVNSRYFRASLSAEEAGLKRNCVYFLRHGDKGLYVYNMERGTTTLHNPGQHLHDDVAAEILLIPTS</sequence>
<evidence type="ECO:0000313" key="3">
    <source>
        <dbReference type="EnsemblPlants" id="EMT03330"/>
    </source>
</evidence>
<dbReference type="PANTHER" id="PTHR33127">
    <property type="entry name" value="TRANSMEMBRANE PROTEIN"/>
    <property type="match status" value="1"/>
</dbReference>
<feature type="region of interest" description="Disordered" evidence="1">
    <location>
        <begin position="1"/>
        <end position="71"/>
    </location>
</feature>
<dbReference type="EnsemblPlants" id="EMT03330">
    <property type="protein sequence ID" value="EMT03330"/>
    <property type="gene ID" value="F775_23016"/>
</dbReference>
<evidence type="ECO:0000259" key="2">
    <source>
        <dbReference type="Pfam" id="PF03478"/>
    </source>
</evidence>
<evidence type="ECO:0000256" key="1">
    <source>
        <dbReference type="SAM" id="MobiDB-lite"/>
    </source>
</evidence>
<dbReference type="AlphaFoldDB" id="R7W1P4"/>
<feature type="compositionally biased region" description="Acidic residues" evidence="1">
    <location>
        <begin position="29"/>
        <end position="48"/>
    </location>
</feature>
<reference evidence="3" key="1">
    <citation type="submission" date="2015-06" db="UniProtKB">
        <authorList>
            <consortium name="EnsemblPlants"/>
        </authorList>
    </citation>
    <scope>IDENTIFICATION</scope>
</reference>
<feature type="compositionally biased region" description="Acidic residues" evidence="1">
    <location>
        <begin position="54"/>
        <end position="64"/>
    </location>
</feature>
<dbReference type="InterPro" id="IPR005174">
    <property type="entry name" value="KIB1-4_b-propeller"/>
</dbReference>